<keyword evidence="1" id="KW-1133">Transmembrane helix</keyword>
<dbReference type="AlphaFoldDB" id="A0A2T3MWT9"/>
<dbReference type="EMBL" id="PYMC01000009">
    <property type="protein sequence ID" value="PSW04297.1"/>
    <property type="molecule type" value="Genomic_DNA"/>
</dbReference>
<feature type="transmembrane region" description="Helical" evidence="1">
    <location>
        <begin position="12"/>
        <end position="31"/>
    </location>
</feature>
<dbReference type="GO" id="GO:0016020">
    <property type="term" value="C:membrane"/>
    <property type="evidence" value="ECO:0007669"/>
    <property type="project" value="InterPro"/>
</dbReference>
<evidence type="ECO:0000259" key="2">
    <source>
        <dbReference type="SMART" id="SM00900"/>
    </source>
</evidence>
<dbReference type="Pfam" id="PF04205">
    <property type="entry name" value="FMN_bind"/>
    <property type="match status" value="1"/>
</dbReference>
<organism evidence="3 4">
    <name type="scientific">Photobacterium lipolyticum</name>
    <dbReference type="NCBI Taxonomy" id="266810"/>
    <lineage>
        <taxon>Bacteria</taxon>
        <taxon>Pseudomonadati</taxon>
        <taxon>Pseudomonadota</taxon>
        <taxon>Gammaproteobacteria</taxon>
        <taxon>Vibrionales</taxon>
        <taxon>Vibrionaceae</taxon>
        <taxon>Photobacterium</taxon>
    </lineage>
</organism>
<dbReference type="OrthoDB" id="9806398at2"/>
<keyword evidence="4" id="KW-1185">Reference proteome</keyword>
<feature type="transmembrane region" description="Helical" evidence="1">
    <location>
        <begin position="299"/>
        <end position="318"/>
    </location>
</feature>
<dbReference type="InterPro" id="IPR017896">
    <property type="entry name" value="4Fe4S_Fe-S-bd"/>
</dbReference>
<feature type="transmembrane region" description="Helical" evidence="1">
    <location>
        <begin position="246"/>
        <end position="264"/>
    </location>
</feature>
<feature type="domain" description="FMN-binding" evidence="2">
    <location>
        <begin position="83"/>
        <end position="162"/>
    </location>
</feature>
<dbReference type="InterPro" id="IPR007329">
    <property type="entry name" value="FMN-bd"/>
</dbReference>
<feature type="transmembrane region" description="Helical" evidence="1">
    <location>
        <begin position="330"/>
        <end position="355"/>
    </location>
</feature>
<dbReference type="Gene3D" id="3.90.1010.20">
    <property type="match status" value="1"/>
</dbReference>
<protein>
    <recommendedName>
        <fullName evidence="2">FMN-binding domain-containing protein</fullName>
    </recommendedName>
</protein>
<evidence type="ECO:0000313" key="3">
    <source>
        <dbReference type="EMBL" id="PSW04297.1"/>
    </source>
</evidence>
<keyword evidence="1" id="KW-0472">Membrane</keyword>
<evidence type="ECO:0000313" key="4">
    <source>
        <dbReference type="Proteomes" id="UP000240904"/>
    </source>
</evidence>
<dbReference type="RefSeq" id="WP_107283825.1">
    <property type="nucleotide sequence ID" value="NZ_PYMC01000009.1"/>
</dbReference>
<dbReference type="SMART" id="SM00900">
    <property type="entry name" value="FMN_bind"/>
    <property type="match status" value="1"/>
</dbReference>
<sequence>MKKKQRKQSNKLVDKLASVASVLLLILAWYLGGLRIADNQNDFLNNLLVDGDTLQAVSSTLYQGTASPESDPVEWIGIGTGIGYGGEMEVALTTSPQGEIKRIAVLSSKDTSSYLEKVVQGKVIDNMVGQNIKTTVDVDGISGATLSSNALVQAVNAAADPVRNQQFGFTLSDQTSELPHFRWLDLIAVLMFAAAVWVSRTRHPKKIAFNWAILLTSMGLFGFYSATLFSSSTMGILVSGSWMSGLANYTALILLILSAGYILVFNKNVYCQSLCPFGATQECLGKIGNAKAVTFKHGFFVWFPRVILLATLCFGVYFRNPASFSYEPFGIMFGMIGPLYLFVLTVLVLITSLMVRRPWCRSLCPMNAMTDFLKFNKNWAKQSLRRRPKSQANQRTVKAAGMATKSGAVIWREEAADRSNVS</sequence>
<accession>A0A2T3MWT9</accession>
<reference evidence="3 4" key="1">
    <citation type="submission" date="2018-03" db="EMBL/GenBank/DDBJ databases">
        <title>Whole genome sequencing of Histamine producing bacteria.</title>
        <authorList>
            <person name="Butler K."/>
        </authorList>
    </citation>
    <scope>NUCLEOTIDE SEQUENCE [LARGE SCALE GENOMIC DNA]</scope>
    <source>
        <strain evidence="3 4">DSM 16190</strain>
    </source>
</reference>
<evidence type="ECO:0000256" key="1">
    <source>
        <dbReference type="SAM" id="Phobius"/>
    </source>
</evidence>
<proteinExistence type="predicted"/>
<keyword evidence="1" id="KW-0812">Transmembrane</keyword>
<comment type="caution">
    <text evidence="3">The sequence shown here is derived from an EMBL/GenBank/DDBJ whole genome shotgun (WGS) entry which is preliminary data.</text>
</comment>
<gene>
    <name evidence="3" type="ORF">C9I89_13275</name>
</gene>
<feature type="transmembrane region" description="Helical" evidence="1">
    <location>
        <begin position="180"/>
        <end position="198"/>
    </location>
</feature>
<feature type="transmembrane region" description="Helical" evidence="1">
    <location>
        <begin position="207"/>
        <end position="226"/>
    </location>
</feature>
<dbReference type="Proteomes" id="UP000240904">
    <property type="component" value="Unassembled WGS sequence"/>
</dbReference>
<dbReference type="Pfam" id="PF12801">
    <property type="entry name" value="Fer4_5"/>
    <property type="match status" value="2"/>
</dbReference>
<name>A0A2T3MWT9_9GAMM</name>
<dbReference type="GO" id="GO:0010181">
    <property type="term" value="F:FMN binding"/>
    <property type="evidence" value="ECO:0007669"/>
    <property type="project" value="InterPro"/>
</dbReference>